<dbReference type="RefSeq" id="WP_091137820.1">
    <property type="nucleotide sequence ID" value="NZ_FMVJ01000012.1"/>
</dbReference>
<gene>
    <name evidence="2" type="ORF">SAMN02927923_03667</name>
</gene>
<keyword evidence="1" id="KW-1133">Transmembrane helix</keyword>
<dbReference type="Proteomes" id="UP000199569">
    <property type="component" value="Unassembled WGS sequence"/>
</dbReference>
<proteinExistence type="predicted"/>
<evidence type="ECO:0000256" key="1">
    <source>
        <dbReference type="SAM" id="Phobius"/>
    </source>
</evidence>
<organism evidence="2 3">
    <name type="scientific">Microvirga guangxiensis</name>
    <dbReference type="NCBI Taxonomy" id="549386"/>
    <lineage>
        <taxon>Bacteria</taxon>
        <taxon>Pseudomonadati</taxon>
        <taxon>Pseudomonadota</taxon>
        <taxon>Alphaproteobacteria</taxon>
        <taxon>Hyphomicrobiales</taxon>
        <taxon>Methylobacteriaceae</taxon>
        <taxon>Microvirga</taxon>
    </lineage>
</organism>
<dbReference type="OrthoDB" id="7275411at2"/>
<accession>A0A1G5KXZ1</accession>
<name>A0A1G5KXZ1_9HYPH</name>
<feature type="transmembrane region" description="Helical" evidence="1">
    <location>
        <begin position="67"/>
        <end position="87"/>
    </location>
</feature>
<feature type="transmembrane region" description="Helical" evidence="1">
    <location>
        <begin position="182"/>
        <end position="201"/>
    </location>
</feature>
<keyword evidence="1" id="KW-0812">Transmembrane</keyword>
<feature type="transmembrane region" description="Helical" evidence="1">
    <location>
        <begin position="12"/>
        <end position="30"/>
    </location>
</feature>
<feature type="transmembrane region" description="Helical" evidence="1">
    <location>
        <begin position="37"/>
        <end position="55"/>
    </location>
</feature>
<evidence type="ECO:0000313" key="3">
    <source>
        <dbReference type="Proteomes" id="UP000199569"/>
    </source>
</evidence>
<feature type="transmembrane region" description="Helical" evidence="1">
    <location>
        <begin position="94"/>
        <end position="112"/>
    </location>
</feature>
<dbReference type="EMBL" id="FMVJ01000012">
    <property type="protein sequence ID" value="SCZ04940.1"/>
    <property type="molecule type" value="Genomic_DNA"/>
</dbReference>
<feature type="transmembrane region" description="Helical" evidence="1">
    <location>
        <begin position="158"/>
        <end position="176"/>
    </location>
</feature>
<dbReference type="AlphaFoldDB" id="A0A1G5KXZ1"/>
<keyword evidence="1" id="KW-0472">Membrane</keyword>
<feature type="transmembrane region" description="Helical" evidence="1">
    <location>
        <begin position="241"/>
        <end position="261"/>
    </location>
</feature>
<keyword evidence="3" id="KW-1185">Reference proteome</keyword>
<protein>
    <submittedName>
        <fullName evidence="2">Uncharacterized protein</fullName>
    </submittedName>
</protein>
<feature type="transmembrane region" description="Helical" evidence="1">
    <location>
        <begin position="118"/>
        <end position="137"/>
    </location>
</feature>
<evidence type="ECO:0000313" key="2">
    <source>
        <dbReference type="EMBL" id="SCZ04940.1"/>
    </source>
</evidence>
<dbReference type="STRING" id="549386.SAMN02927923_03667"/>
<reference evidence="2 3" key="1">
    <citation type="submission" date="2016-10" db="EMBL/GenBank/DDBJ databases">
        <authorList>
            <person name="de Groot N.N."/>
        </authorList>
    </citation>
    <scope>NUCLEOTIDE SEQUENCE [LARGE SCALE GENOMIC DNA]</scope>
    <source>
        <strain evidence="2 3">CGMCC 1.7666</strain>
    </source>
</reference>
<feature type="transmembrane region" description="Helical" evidence="1">
    <location>
        <begin position="213"/>
        <end position="235"/>
    </location>
</feature>
<sequence>MASLIDPFLIGLAVKMLATAAVVVTASLIVERMGPFIGAMVATLPISAGPAYIFLAMEHGSDFIEKASIVSLAMNAALAVFILVYALVAQKQGVLLSLACALLIWFSIAWLLTNLQWGLREAVALNVVSYSACIVIARKFLMQQGLKGKVFTVRWWDIPLRAIGVMSLVGIVVLLGRTLGPTAAGISATAPVVMTSLALILHPRIGGPAAALVLANGLIGLVGMGFALLALYAAVPTLGTALALLLALVICVLWNASLVLLRHRAG</sequence>